<reference evidence="1 2" key="1">
    <citation type="submission" date="2021-06" db="EMBL/GenBank/DDBJ databases">
        <title>Caerostris darwini draft genome.</title>
        <authorList>
            <person name="Kono N."/>
            <person name="Arakawa K."/>
        </authorList>
    </citation>
    <scope>NUCLEOTIDE SEQUENCE [LARGE SCALE GENOMIC DNA]</scope>
</reference>
<keyword evidence="2" id="KW-1185">Reference proteome</keyword>
<gene>
    <name evidence="1" type="ORF">CDAR_380171</name>
</gene>
<comment type="caution">
    <text evidence="1">The sequence shown here is derived from an EMBL/GenBank/DDBJ whole genome shotgun (WGS) entry which is preliminary data.</text>
</comment>
<name>A0AAV4R5E0_9ARAC</name>
<dbReference type="EMBL" id="BPLQ01005775">
    <property type="protein sequence ID" value="GIY17143.1"/>
    <property type="molecule type" value="Genomic_DNA"/>
</dbReference>
<dbReference type="Proteomes" id="UP001054837">
    <property type="component" value="Unassembled WGS sequence"/>
</dbReference>
<organism evidence="1 2">
    <name type="scientific">Caerostris darwini</name>
    <dbReference type="NCBI Taxonomy" id="1538125"/>
    <lineage>
        <taxon>Eukaryota</taxon>
        <taxon>Metazoa</taxon>
        <taxon>Ecdysozoa</taxon>
        <taxon>Arthropoda</taxon>
        <taxon>Chelicerata</taxon>
        <taxon>Arachnida</taxon>
        <taxon>Araneae</taxon>
        <taxon>Araneomorphae</taxon>
        <taxon>Entelegynae</taxon>
        <taxon>Araneoidea</taxon>
        <taxon>Araneidae</taxon>
        <taxon>Caerostris</taxon>
    </lineage>
</organism>
<sequence>MHILDYSALSGPLIPAQRVWPRINARDTPLTPHNLQKEEKEGGALTRENVKIITIDVKLHSWLLIMMLLLQFIFDTELFGVSYTNAFIKTQSDVECRY</sequence>
<dbReference type="AlphaFoldDB" id="A0AAV4R5E0"/>
<proteinExistence type="predicted"/>
<evidence type="ECO:0000313" key="2">
    <source>
        <dbReference type="Proteomes" id="UP001054837"/>
    </source>
</evidence>
<evidence type="ECO:0000313" key="1">
    <source>
        <dbReference type="EMBL" id="GIY17143.1"/>
    </source>
</evidence>
<protein>
    <submittedName>
        <fullName evidence="1">Uncharacterized protein</fullName>
    </submittedName>
</protein>
<accession>A0AAV4R5E0</accession>